<dbReference type="SMART" id="SM00641">
    <property type="entry name" value="Glyco_25"/>
    <property type="match status" value="1"/>
</dbReference>
<dbReference type="SUPFAM" id="SSF51445">
    <property type="entry name" value="(Trans)glycosidases"/>
    <property type="match status" value="1"/>
</dbReference>
<dbReference type="Gene3D" id="3.20.20.80">
    <property type="entry name" value="Glycosidases"/>
    <property type="match status" value="1"/>
</dbReference>
<organism evidence="4 5">
    <name type="scientific">Periweissella fabalis</name>
    <dbReference type="NCBI Taxonomy" id="1070421"/>
    <lineage>
        <taxon>Bacteria</taxon>
        <taxon>Bacillati</taxon>
        <taxon>Bacillota</taxon>
        <taxon>Bacilli</taxon>
        <taxon>Lactobacillales</taxon>
        <taxon>Lactobacillaceae</taxon>
        <taxon>Periweissella</taxon>
    </lineage>
</organism>
<gene>
    <name evidence="4" type="ORF">HF964_01660</name>
</gene>
<proteinExistence type="inferred from homology"/>
<comment type="similarity">
    <text evidence="1">Belongs to the glycosyl hydrolase 25 family.</text>
</comment>
<keyword evidence="2" id="KW-0378">Hydrolase</keyword>
<evidence type="ECO:0000256" key="1">
    <source>
        <dbReference type="ARBA" id="ARBA00010646"/>
    </source>
</evidence>
<dbReference type="EMBL" id="JAAXPN010000001">
    <property type="protein sequence ID" value="NKZ23515.1"/>
    <property type="molecule type" value="Genomic_DNA"/>
</dbReference>
<keyword evidence="3" id="KW-0326">Glycosidase</keyword>
<evidence type="ECO:0008006" key="6">
    <source>
        <dbReference type="Google" id="ProtNLM"/>
    </source>
</evidence>
<reference evidence="4 5" key="1">
    <citation type="submission" date="2020-04" db="EMBL/GenBank/DDBJ databases">
        <title>MicrobeNet Type strains.</title>
        <authorList>
            <person name="Nicholson A.C."/>
        </authorList>
    </citation>
    <scope>NUCLEOTIDE SEQUENCE [LARGE SCALE GENOMIC DNA]</scope>
    <source>
        <strain evidence="4 5">CCUG 61472</strain>
    </source>
</reference>
<dbReference type="AlphaFoldDB" id="A0A7X6N431"/>
<accession>A0A7X6N431</accession>
<keyword evidence="5" id="KW-1185">Reference proteome</keyword>
<dbReference type="InterPro" id="IPR018077">
    <property type="entry name" value="Glyco_hydro_fam25_subgr"/>
</dbReference>
<dbReference type="InterPro" id="IPR036365">
    <property type="entry name" value="PGBD-like_sf"/>
</dbReference>
<sequence length="341" mass="37627">MKSNKRLMQLIRLLQLRRTKMAQIKAYGTDQARWQGPNGKRGYGRDSFAILQIGGYSPATGIYNQATYPTQLTAMADLRLHTYIWFEVGGDANKAKLVLDYFLPRIKTPKGSIVAIDYEQGASGNVTDNTNAILYAMDRIAQAGYTPMLYTGKPYIYAHVDVARFLSKYPSHLWLAAYPDYKVRSEPLFDFFPSMTGVGMWQFTSTYVLGGLDGNVDLTGITMNGYMNKPDVITVDGYAGQATIKAMQRVLGTIQDGVISGQSKYSAQFAPNFMNIQVANGGSQMIYNLQQVLGVQADGYFGPATIAALQARLHVYPDGYAGASTVKQIQANLNRGHIIIE</sequence>
<name>A0A7X6N431_9LACO</name>
<evidence type="ECO:0000256" key="2">
    <source>
        <dbReference type="ARBA" id="ARBA00022801"/>
    </source>
</evidence>
<dbReference type="InterPro" id="IPR002053">
    <property type="entry name" value="Glyco_hydro_25"/>
</dbReference>
<evidence type="ECO:0000313" key="4">
    <source>
        <dbReference type="EMBL" id="NKZ23515.1"/>
    </source>
</evidence>
<dbReference type="InterPro" id="IPR017853">
    <property type="entry name" value="GH"/>
</dbReference>
<comment type="caution">
    <text evidence="4">The sequence shown here is derived from an EMBL/GenBank/DDBJ whole genome shotgun (WGS) entry which is preliminary data.</text>
</comment>
<evidence type="ECO:0000313" key="5">
    <source>
        <dbReference type="Proteomes" id="UP000549765"/>
    </source>
</evidence>
<dbReference type="GO" id="GO:0009253">
    <property type="term" value="P:peptidoglycan catabolic process"/>
    <property type="evidence" value="ECO:0007669"/>
    <property type="project" value="InterPro"/>
</dbReference>
<dbReference type="Proteomes" id="UP000549765">
    <property type="component" value="Unassembled WGS sequence"/>
</dbReference>
<dbReference type="GO" id="GO:0003796">
    <property type="term" value="F:lysozyme activity"/>
    <property type="evidence" value="ECO:0007669"/>
    <property type="project" value="InterPro"/>
</dbReference>
<dbReference type="SUPFAM" id="SSF47090">
    <property type="entry name" value="PGBD-like"/>
    <property type="match status" value="1"/>
</dbReference>
<protein>
    <recommendedName>
        <fullName evidence="6">Lysozyme</fullName>
    </recommendedName>
</protein>
<evidence type="ECO:0000256" key="3">
    <source>
        <dbReference type="ARBA" id="ARBA00023295"/>
    </source>
</evidence>
<dbReference type="Pfam" id="PF01183">
    <property type="entry name" value="Glyco_hydro_25"/>
    <property type="match status" value="1"/>
</dbReference>
<dbReference type="GO" id="GO:0016998">
    <property type="term" value="P:cell wall macromolecule catabolic process"/>
    <property type="evidence" value="ECO:0007669"/>
    <property type="project" value="InterPro"/>
</dbReference>